<evidence type="ECO:0000313" key="2">
    <source>
        <dbReference type="Proteomes" id="UP000320055"/>
    </source>
</evidence>
<name>A0A563W5L3_9CYAN</name>
<accession>A0A563W5L3</accession>
<keyword evidence="2" id="KW-1185">Reference proteome</keyword>
<organism evidence="1 2">
    <name type="scientific">Hyella patelloides LEGE 07179</name>
    <dbReference type="NCBI Taxonomy" id="945734"/>
    <lineage>
        <taxon>Bacteria</taxon>
        <taxon>Bacillati</taxon>
        <taxon>Cyanobacteriota</taxon>
        <taxon>Cyanophyceae</taxon>
        <taxon>Pleurocapsales</taxon>
        <taxon>Hyellaceae</taxon>
        <taxon>Hyella</taxon>
    </lineage>
</organism>
<dbReference type="RefSeq" id="WP_222427066.1">
    <property type="nucleotide sequence ID" value="NZ_LR213853.1"/>
</dbReference>
<proteinExistence type="predicted"/>
<dbReference type="EMBL" id="CAACVJ010000706">
    <property type="protein sequence ID" value="VEP18937.1"/>
    <property type="molecule type" value="Genomic_DNA"/>
</dbReference>
<reference evidence="1 2" key="1">
    <citation type="submission" date="2019-01" db="EMBL/GenBank/DDBJ databases">
        <authorList>
            <person name="Brito A."/>
        </authorList>
    </citation>
    <scope>NUCLEOTIDE SEQUENCE [LARGE SCALE GENOMIC DNA]</scope>
    <source>
        <strain evidence="1">1</strain>
    </source>
</reference>
<dbReference type="AlphaFoldDB" id="A0A563W5L3"/>
<gene>
    <name evidence="1" type="ORF">H1P_970010</name>
</gene>
<evidence type="ECO:0000313" key="1">
    <source>
        <dbReference type="EMBL" id="VEP18937.1"/>
    </source>
</evidence>
<dbReference type="Proteomes" id="UP000320055">
    <property type="component" value="Unassembled WGS sequence"/>
</dbReference>
<protein>
    <submittedName>
        <fullName evidence="1">Uncharacterized protein</fullName>
    </submittedName>
</protein>
<sequence>MGRPKLNRTMIQVRVAPDTPEKLKKIALELGYQWGAEGNTGKLLDAIASLEVEELKRLIESKQ</sequence>